<evidence type="ECO:0000313" key="1">
    <source>
        <dbReference type="EMBL" id="GAU96914.1"/>
    </source>
</evidence>
<accession>A0A1D1V5A2</accession>
<reference evidence="1 2" key="1">
    <citation type="journal article" date="2016" name="Nat. Commun.">
        <title>Extremotolerant tardigrade genome and improved radiotolerance of human cultured cells by tardigrade-unique protein.</title>
        <authorList>
            <person name="Hashimoto T."/>
            <person name="Horikawa D.D."/>
            <person name="Saito Y."/>
            <person name="Kuwahara H."/>
            <person name="Kozuka-Hata H."/>
            <person name="Shin-I T."/>
            <person name="Minakuchi Y."/>
            <person name="Ohishi K."/>
            <person name="Motoyama A."/>
            <person name="Aizu T."/>
            <person name="Enomoto A."/>
            <person name="Kondo K."/>
            <person name="Tanaka S."/>
            <person name="Hara Y."/>
            <person name="Koshikawa S."/>
            <person name="Sagara H."/>
            <person name="Miura T."/>
            <person name="Yokobori S."/>
            <person name="Miyagawa K."/>
            <person name="Suzuki Y."/>
            <person name="Kubo T."/>
            <person name="Oyama M."/>
            <person name="Kohara Y."/>
            <person name="Fujiyama A."/>
            <person name="Arakawa K."/>
            <person name="Katayama T."/>
            <person name="Toyoda A."/>
            <person name="Kunieda T."/>
        </authorList>
    </citation>
    <scope>NUCLEOTIDE SEQUENCE [LARGE SCALE GENOMIC DNA]</scope>
    <source>
        <strain evidence="1 2">YOKOZUNA-1</strain>
    </source>
</reference>
<proteinExistence type="predicted"/>
<comment type="caution">
    <text evidence="1">The sequence shown here is derived from an EMBL/GenBank/DDBJ whole genome shotgun (WGS) entry which is preliminary data.</text>
</comment>
<sequence length="71" mass="8219">RKSRRCLVHRRTRVIACIALHKTIQKLVRYLRKLHIPLAEGVKWCFEPHTGCHQRKANSSGKLFSAVDIGE</sequence>
<evidence type="ECO:0000313" key="2">
    <source>
        <dbReference type="Proteomes" id="UP000186922"/>
    </source>
</evidence>
<protein>
    <submittedName>
        <fullName evidence="1">Uncharacterized protein</fullName>
    </submittedName>
</protein>
<dbReference type="EMBL" id="BDGG01000003">
    <property type="protein sequence ID" value="GAU96914.1"/>
    <property type="molecule type" value="Genomic_DNA"/>
</dbReference>
<dbReference type="AlphaFoldDB" id="A0A1D1V5A2"/>
<organism evidence="1 2">
    <name type="scientific">Ramazzottius varieornatus</name>
    <name type="common">Water bear</name>
    <name type="synonym">Tardigrade</name>
    <dbReference type="NCBI Taxonomy" id="947166"/>
    <lineage>
        <taxon>Eukaryota</taxon>
        <taxon>Metazoa</taxon>
        <taxon>Ecdysozoa</taxon>
        <taxon>Tardigrada</taxon>
        <taxon>Eutardigrada</taxon>
        <taxon>Parachela</taxon>
        <taxon>Hypsibioidea</taxon>
        <taxon>Ramazzottiidae</taxon>
        <taxon>Ramazzottius</taxon>
    </lineage>
</organism>
<keyword evidence="2" id="KW-1185">Reference proteome</keyword>
<gene>
    <name evidence="1" type="primary">RvY_08283-1</name>
    <name evidence="1" type="synonym">RvY_08283.1</name>
    <name evidence="1" type="ORF">RvY_08283</name>
</gene>
<name>A0A1D1V5A2_RAMVA</name>
<feature type="non-terminal residue" evidence="1">
    <location>
        <position position="1"/>
    </location>
</feature>
<dbReference type="Proteomes" id="UP000186922">
    <property type="component" value="Unassembled WGS sequence"/>
</dbReference>